<organism evidence="2 3">
    <name type="scientific">Funneliformis geosporum</name>
    <dbReference type="NCBI Taxonomy" id="1117311"/>
    <lineage>
        <taxon>Eukaryota</taxon>
        <taxon>Fungi</taxon>
        <taxon>Fungi incertae sedis</taxon>
        <taxon>Mucoromycota</taxon>
        <taxon>Glomeromycotina</taxon>
        <taxon>Glomeromycetes</taxon>
        <taxon>Glomerales</taxon>
        <taxon>Glomeraceae</taxon>
        <taxon>Funneliformis</taxon>
    </lineage>
</organism>
<reference evidence="2" key="1">
    <citation type="submission" date="2022-08" db="EMBL/GenBank/DDBJ databases">
        <authorList>
            <person name="Kallberg Y."/>
            <person name="Tangrot J."/>
            <person name="Rosling A."/>
        </authorList>
    </citation>
    <scope>NUCLEOTIDE SEQUENCE</scope>
    <source>
        <strain evidence="2">Wild A</strain>
    </source>
</reference>
<protein>
    <submittedName>
        <fullName evidence="2">488_t:CDS:1</fullName>
    </submittedName>
</protein>
<gene>
    <name evidence="2" type="ORF">FWILDA_LOCUS17873</name>
</gene>
<dbReference type="AlphaFoldDB" id="A0A9W4T897"/>
<sequence length="52" mass="5704">MDKFLGCSGQSNETSKRKLNSATDESKVNKKLKTAAALKKFMVWVIASSTSH</sequence>
<keyword evidence="3" id="KW-1185">Reference proteome</keyword>
<dbReference type="Proteomes" id="UP001153678">
    <property type="component" value="Unassembled WGS sequence"/>
</dbReference>
<proteinExistence type="predicted"/>
<feature type="region of interest" description="Disordered" evidence="1">
    <location>
        <begin position="1"/>
        <end position="26"/>
    </location>
</feature>
<evidence type="ECO:0000313" key="2">
    <source>
        <dbReference type="EMBL" id="CAI2197030.1"/>
    </source>
</evidence>
<comment type="caution">
    <text evidence="2">The sequence shown here is derived from an EMBL/GenBank/DDBJ whole genome shotgun (WGS) entry which is preliminary data.</text>
</comment>
<evidence type="ECO:0000256" key="1">
    <source>
        <dbReference type="SAM" id="MobiDB-lite"/>
    </source>
</evidence>
<evidence type="ECO:0000313" key="3">
    <source>
        <dbReference type="Proteomes" id="UP001153678"/>
    </source>
</evidence>
<name>A0A9W4T897_9GLOM</name>
<dbReference type="EMBL" id="CAMKVN010015475">
    <property type="protein sequence ID" value="CAI2197030.1"/>
    <property type="molecule type" value="Genomic_DNA"/>
</dbReference>
<accession>A0A9W4T897</accession>